<dbReference type="InterPro" id="IPR006089">
    <property type="entry name" value="Acyl-CoA_DH_CS"/>
</dbReference>
<evidence type="ECO:0000256" key="25">
    <source>
        <dbReference type="ARBA" id="ARBA00049050"/>
    </source>
</evidence>
<dbReference type="FunFam" id="1.20.140.10:FF:000008">
    <property type="entry name" value="acyl-CoA dehydrogenase family member 9, mitochondrial"/>
    <property type="match status" value="1"/>
</dbReference>
<evidence type="ECO:0000256" key="27">
    <source>
        <dbReference type="ARBA" id="ARBA00049224"/>
    </source>
</evidence>
<protein>
    <recommendedName>
        <fullName evidence="18">Very long-chain specific acyl-CoA dehydrogenase, mitochondrial</fullName>
        <ecNumber evidence="17">1.3.8.9</ecNumber>
    </recommendedName>
</protein>
<evidence type="ECO:0000256" key="1">
    <source>
        <dbReference type="ARBA" id="ARBA00001974"/>
    </source>
</evidence>
<name>A0A811ZM61_NYCPR</name>
<dbReference type="InterPro" id="IPR006091">
    <property type="entry name" value="Acyl-CoA_Oxase/DH_mid-dom"/>
</dbReference>
<keyword evidence="7" id="KW-0999">Mitochondrion inner membrane</keyword>
<dbReference type="Pfam" id="PF21343">
    <property type="entry name" value="ACAD9-ACADV_C"/>
    <property type="match status" value="1"/>
</dbReference>
<evidence type="ECO:0000313" key="35">
    <source>
        <dbReference type="Proteomes" id="UP000645828"/>
    </source>
</evidence>
<evidence type="ECO:0000256" key="9">
    <source>
        <dbReference type="ARBA" id="ARBA00022827"/>
    </source>
</evidence>
<dbReference type="FunFam" id="1.20.140.10:FF:000017">
    <property type="entry name" value="very long-chain specific acyl-CoA dehydrogenase, mitochondrial"/>
    <property type="match status" value="1"/>
</dbReference>
<comment type="catalytic activity">
    <reaction evidence="27">
        <text>octadecanoyl-CoA + oxidized [electron-transfer flavoprotein] + H(+) = (2E)-octadecenoyl-CoA + reduced [electron-transfer flavoprotein]</text>
        <dbReference type="Rhea" id="RHEA:47240"/>
        <dbReference type="Rhea" id="RHEA-COMP:10685"/>
        <dbReference type="Rhea" id="RHEA-COMP:10686"/>
        <dbReference type="ChEBI" id="CHEBI:15378"/>
        <dbReference type="ChEBI" id="CHEBI:57394"/>
        <dbReference type="ChEBI" id="CHEBI:57692"/>
        <dbReference type="ChEBI" id="CHEBI:58307"/>
        <dbReference type="ChEBI" id="CHEBI:71412"/>
    </reaction>
    <physiologicalReaction direction="left-to-right" evidence="27">
        <dbReference type="Rhea" id="RHEA:47241"/>
    </physiologicalReaction>
</comment>
<evidence type="ECO:0000256" key="2">
    <source>
        <dbReference type="ARBA" id="ARBA00004637"/>
    </source>
</evidence>
<comment type="catalytic activity">
    <reaction evidence="25">
        <text>a very-long-chain 2,3-saturated fatty acyl-CoA + oxidized [electron-transfer flavoprotein] + H(+) = a very-long-chain (2E)-enoyl-CoA + reduced [electron-transfer flavoprotein]</text>
        <dbReference type="Rhea" id="RHEA:19181"/>
        <dbReference type="Rhea" id="RHEA-COMP:10685"/>
        <dbReference type="Rhea" id="RHEA-COMP:10686"/>
        <dbReference type="ChEBI" id="CHEBI:15378"/>
        <dbReference type="ChEBI" id="CHEBI:57692"/>
        <dbReference type="ChEBI" id="CHEBI:58307"/>
        <dbReference type="ChEBI" id="CHEBI:83724"/>
        <dbReference type="ChEBI" id="CHEBI:83728"/>
        <dbReference type="EC" id="1.3.8.9"/>
    </reaction>
    <physiologicalReaction direction="left-to-right" evidence="25">
        <dbReference type="Rhea" id="RHEA:19182"/>
    </physiologicalReaction>
</comment>
<evidence type="ECO:0000256" key="13">
    <source>
        <dbReference type="ARBA" id="ARBA00023002"/>
    </source>
</evidence>
<evidence type="ECO:0000256" key="19">
    <source>
        <dbReference type="ARBA" id="ARBA00045422"/>
    </source>
</evidence>
<evidence type="ECO:0000256" key="4">
    <source>
        <dbReference type="ARBA" id="ARBA00009347"/>
    </source>
</evidence>
<keyword evidence="14" id="KW-0443">Lipid metabolism</keyword>
<dbReference type="SUPFAM" id="SSF56645">
    <property type="entry name" value="Acyl-CoA dehydrogenase NM domain-like"/>
    <property type="match status" value="2"/>
</dbReference>
<evidence type="ECO:0000256" key="20">
    <source>
        <dbReference type="ARBA" id="ARBA00046812"/>
    </source>
</evidence>
<evidence type="ECO:0000256" key="7">
    <source>
        <dbReference type="ARBA" id="ARBA00022792"/>
    </source>
</evidence>
<evidence type="ECO:0000259" key="33">
    <source>
        <dbReference type="Pfam" id="PF21343"/>
    </source>
</evidence>
<dbReference type="Pfam" id="PF00441">
    <property type="entry name" value="Acyl-CoA_dh_1"/>
    <property type="match status" value="1"/>
</dbReference>
<evidence type="ECO:0000256" key="15">
    <source>
        <dbReference type="ARBA" id="ARBA00023128"/>
    </source>
</evidence>
<keyword evidence="9 28" id="KW-0274">FAD</keyword>
<comment type="function">
    <text evidence="19">Very long-chain specific acyl-CoA dehydrogenase is one of the acyl-CoA dehydrogenases that catalyze the first step of mitochondrial fatty acid beta-oxidation, an aerobic process breaking down fatty acids into acetyl-CoA and allowing the production of energy from fats. The first step of fatty acid beta-oxidation consists in the removal of one hydrogen from C-2 and C-3 of the straight-chain fatty acyl-CoA thioester, resulting in the formation of trans-2-enoyl-CoA. Among the different mitochondrial acyl-CoA dehydrogenases, very long-chain specific acyl-CoA dehydrogenase acts specifically on acyl-CoAs with saturated 12 to 24 carbons long primary chains.</text>
</comment>
<feature type="domain" description="Acyl-CoA dehydrogenase/oxidase C-terminal" evidence="30">
    <location>
        <begin position="366"/>
        <end position="512"/>
    </location>
</feature>
<proteinExistence type="inferred from homology"/>
<keyword evidence="8" id="KW-0702">S-nitrosylation</keyword>
<evidence type="ECO:0000256" key="26">
    <source>
        <dbReference type="ARBA" id="ARBA00049140"/>
    </source>
</evidence>
<comment type="catalytic activity">
    <reaction evidence="23">
        <text>tetracosanoyl-CoA + oxidized [electron-transfer flavoprotein] + H(+) = (2E)-tetracosenoyl-CoA + reduced [electron-transfer flavoprotein]</text>
        <dbReference type="Rhea" id="RHEA:47232"/>
        <dbReference type="Rhea" id="RHEA-COMP:10685"/>
        <dbReference type="Rhea" id="RHEA-COMP:10686"/>
        <dbReference type="ChEBI" id="CHEBI:15378"/>
        <dbReference type="ChEBI" id="CHEBI:57692"/>
        <dbReference type="ChEBI" id="CHEBI:58307"/>
        <dbReference type="ChEBI" id="CHEBI:65052"/>
        <dbReference type="ChEBI" id="CHEBI:74693"/>
    </reaction>
    <physiologicalReaction direction="left-to-right" evidence="23">
        <dbReference type="Rhea" id="RHEA:47233"/>
    </physiologicalReaction>
</comment>
<accession>A0A811ZM61</accession>
<comment type="catalytic activity">
    <reaction evidence="21">
        <text>dodecanoyl-CoA + oxidized [electron-transfer flavoprotein] + H(+) = (2E)-dodecenoyl-CoA + reduced [electron-transfer flavoprotein]</text>
        <dbReference type="Rhea" id="RHEA:47296"/>
        <dbReference type="Rhea" id="RHEA-COMP:10685"/>
        <dbReference type="Rhea" id="RHEA-COMP:10686"/>
        <dbReference type="ChEBI" id="CHEBI:15378"/>
        <dbReference type="ChEBI" id="CHEBI:57330"/>
        <dbReference type="ChEBI" id="CHEBI:57375"/>
        <dbReference type="ChEBI" id="CHEBI:57692"/>
        <dbReference type="ChEBI" id="CHEBI:58307"/>
    </reaction>
    <physiologicalReaction direction="left-to-right" evidence="21">
        <dbReference type="Rhea" id="RHEA:47297"/>
    </physiologicalReaction>
</comment>
<keyword evidence="11" id="KW-0809">Transit peptide</keyword>
<evidence type="ECO:0000256" key="24">
    <source>
        <dbReference type="ARBA" id="ARBA00049038"/>
    </source>
</evidence>
<evidence type="ECO:0000256" key="10">
    <source>
        <dbReference type="ARBA" id="ARBA00022832"/>
    </source>
</evidence>
<evidence type="ECO:0000256" key="12">
    <source>
        <dbReference type="ARBA" id="ARBA00022990"/>
    </source>
</evidence>
<evidence type="ECO:0000256" key="3">
    <source>
        <dbReference type="ARBA" id="ARBA00005198"/>
    </source>
</evidence>
<evidence type="ECO:0000259" key="30">
    <source>
        <dbReference type="Pfam" id="PF00441"/>
    </source>
</evidence>
<feature type="region of interest" description="Disordered" evidence="29">
    <location>
        <begin position="1"/>
        <end position="70"/>
    </location>
</feature>
<dbReference type="SUPFAM" id="SSF47203">
    <property type="entry name" value="Acyl-CoA dehydrogenase C-terminal domain-like"/>
    <property type="match status" value="2"/>
</dbReference>
<keyword evidence="15" id="KW-0496">Mitochondrion</keyword>
<dbReference type="Gene3D" id="1.20.140.10">
    <property type="entry name" value="Butyryl-CoA Dehydrogenase, subunit A, domain 3"/>
    <property type="match status" value="2"/>
</dbReference>
<feature type="domain" description="Acyl-CoA oxidase/dehydrogenase middle" evidence="31">
    <location>
        <begin position="288"/>
        <end position="354"/>
    </location>
</feature>
<dbReference type="CDD" id="cd01161">
    <property type="entry name" value="VLCAD"/>
    <property type="match status" value="1"/>
</dbReference>
<dbReference type="FunFam" id="1.10.540.10:FF:000001">
    <property type="entry name" value="Very long-chain-specific acyl-CoA dehydrogenase, mitochondrial"/>
    <property type="match status" value="1"/>
</dbReference>
<sequence>MQAARMTPSVGRQLRRLGVGSSWPSTLLGQPPPGPARRPYASGAAQAVLEKSDSQSSEAPTREKQAKAESKSFAAGMFKGQLTTDQVFPYPSVLSEEQTQFLKELVGPVSRFFEEVNDPAKNDTLEKVEETTLQGLKELGAFGLQVPSELGGVGLCNTQYARLVEIVGTHDLGVGITLGAHQSIGFKGILLFGTKAQKEKYLPKLASGESIAAFCLTEPSSGSDAASIRSSAVPSPCGKYYTLNGSKIWIRQSLYPPPPIPPCPPPPPLPNFRSPLLCLPHPDSPSFFHSNGGLADVFTVFAKTPVTDAATGAVKEKITAFVVERSFGGVTHGPPEKKMGIKASNTAEVYFDSVRVPAENVLGEVGSGFKVAMHILNNGRFGMAAALAGTMRGIIAKAVDHAANRTQFGEKIHNFGLIQEKLARMAMLQYVTESMAYMVSANMDQGSTDFQIEAAISKIFGSEAAWKVTDECIQILGGMGFMKEPGVERVLRDLRIFRIFEGTNDILRLFVALQGCMDKGKELSGLGNALKNPFGNAGLLLGEAGKQLRRRAGLGSGLSLSGIIHQELNRSGELTVQALEQFATVVEAKLIKHKKGIVNEQFVLQRLADSAIDLYAMVVVLSRASRSLSEGHPTAQHEKMLCDSWCIEAAARVRETMAALQSDRQQQELFRNFKSISKALVERGGMVTSNPLGF</sequence>
<keyword evidence="6 28" id="KW-0285">Flavoprotein</keyword>
<evidence type="ECO:0000259" key="31">
    <source>
        <dbReference type="Pfam" id="PF02770"/>
    </source>
</evidence>
<organism evidence="34 35">
    <name type="scientific">Nyctereutes procyonoides</name>
    <name type="common">Raccoon dog</name>
    <name type="synonym">Canis procyonoides</name>
    <dbReference type="NCBI Taxonomy" id="34880"/>
    <lineage>
        <taxon>Eukaryota</taxon>
        <taxon>Metazoa</taxon>
        <taxon>Chordata</taxon>
        <taxon>Craniata</taxon>
        <taxon>Vertebrata</taxon>
        <taxon>Euteleostomi</taxon>
        <taxon>Mammalia</taxon>
        <taxon>Eutheria</taxon>
        <taxon>Laurasiatheria</taxon>
        <taxon>Carnivora</taxon>
        <taxon>Caniformia</taxon>
        <taxon>Canidae</taxon>
        <taxon>Nyctereutes</taxon>
    </lineage>
</organism>
<evidence type="ECO:0000256" key="23">
    <source>
        <dbReference type="ARBA" id="ARBA00048086"/>
    </source>
</evidence>
<gene>
    <name evidence="34" type="ORF">NYPRO_LOCUS22579</name>
</gene>
<comment type="catalytic activity">
    <reaction evidence="26">
        <text>eicosanoyl-CoA + oxidized [electron-transfer flavoprotein] + H(+) = (2E)-eicosenoyl-CoA + reduced [electron-transfer flavoprotein]</text>
        <dbReference type="Rhea" id="RHEA:47236"/>
        <dbReference type="Rhea" id="RHEA-COMP:10685"/>
        <dbReference type="Rhea" id="RHEA-COMP:10686"/>
        <dbReference type="ChEBI" id="CHEBI:15378"/>
        <dbReference type="ChEBI" id="CHEBI:57380"/>
        <dbReference type="ChEBI" id="CHEBI:57692"/>
        <dbReference type="ChEBI" id="CHEBI:58307"/>
        <dbReference type="ChEBI" id="CHEBI:74691"/>
    </reaction>
    <physiologicalReaction direction="left-to-right" evidence="26">
        <dbReference type="Rhea" id="RHEA:47237"/>
    </physiologicalReaction>
</comment>
<evidence type="ECO:0000256" key="5">
    <source>
        <dbReference type="ARBA" id="ARBA00022553"/>
    </source>
</evidence>
<evidence type="ECO:0000256" key="11">
    <source>
        <dbReference type="ARBA" id="ARBA00022946"/>
    </source>
</evidence>
<dbReference type="GO" id="GO:0000062">
    <property type="term" value="F:fatty-acyl-CoA binding"/>
    <property type="evidence" value="ECO:0007669"/>
    <property type="project" value="TreeGrafter"/>
</dbReference>
<dbReference type="InterPro" id="IPR013786">
    <property type="entry name" value="AcylCoA_DH/ox_N"/>
</dbReference>
<dbReference type="Pfam" id="PF02771">
    <property type="entry name" value="Acyl-CoA_dh_N"/>
    <property type="match status" value="1"/>
</dbReference>
<evidence type="ECO:0000256" key="14">
    <source>
        <dbReference type="ARBA" id="ARBA00023098"/>
    </source>
</evidence>
<dbReference type="GO" id="GO:0006635">
    <property type="term" value="P:fatty acid beta-oxidation"/>
    <property type="evidence" value="ECO:0007669"/>
    <property type="project" value="UniProtKB-ARBA"/>
</dbReference>
<keyword evidence="12" id="KW-0007">Acetylation</keyword>
<comment type="subcellular location">
    <subcellularLocation>
        <location evidence="2">Mitochondrion inner membrane</location>
        <topology evidence="2">Peripheral membrane protein</topology>
    </subcellularLocation>
</comment>
<feature type="domain" description="ACAD9/ACADV-like C-terminal" evidence="33">
    <location>
        <begin position="567"/>
        <end position="685"/>
    </location>
</feature>
<dbReference type="GO" id="GO:0050660">
    <property type="term" value="F:flavin adenine dinucleotide binding"/>
    <property type="evidence" value="ECO:0007669"/>
    <property type="project" value="InterPro"/>
</dbReference>
<comment type="pathway">
    <text evidence="3">Lipid metabolism; mitochondrial fatty acid beta-oxidation.</text>
</comment>
<dbReference type="PROSITE" id="PS00072">
    <property type="entry name" value="ACYL_COA_DH_1"/>
    <property type="match status" value="1"/>
</dbReference>
<dbReference type="AlphaFoldDB" id="A0A811ZM61"/>
<comment type="catalytic activity">
    <reaction evidence="24">
        <text>tetradecanoyl-CoA + oxidized [electron-transfer flavoprotein] + H(+) = (2E)-tetradecenoyl-CoA + reduced [electron-transfer flavoprotein]</text>
        <dbReference type="Rhea" id="RHEA:47316"/>
        <dbReference type="Rhea" id="RHEA-COMP:10685"/>
        <dbReference type="Rhea" id="RHEA-COMP:10686"/>
        <dbReference type="ChEBI" id="CHEBI:15378"/>
        <dbReference type="ChEBI" id="CHEBI:57385"/>
        <dbReference type="ChEBI" id="CHEBI:57692"/>
        <dbReference type="ChEBI" id="CHEBI:58307"/>
        <dbReference type="ChEBI" id="CHEBI:61405"/>
    </reaction>
    <physiologicalReaction direction="left-to-right" evidence="24">
        <dbReference type="Rhea" id="RHEA:47317"/>
    </physiologicalReaction>
</comment>
<evidence type="ECO:0000313" key="34">
    <source>
        <dbReference type="EMBL" id="CAD7689785.1"/>
    </source>
</evidence>
<dbReference type="InterPro" id="IPR037069">
    <property type="entry name" value="AcylCoA_DH/ox_N_sf"/>
</dbReference>
<dbReference type="Proteomes" id="UP000645828">
    <property type="component" value="Unassembled WGS sequence"/>
</dbReference>
<dbReference type="Gene3D" id="2.40.110.10">
    <property type="entry name" value="Butyryl-CoA Dehydrogenase, subunit A, domain 2"/>
    <property type="match status" value="2"/>
</dbReference>
<dbReference type="InterPro" id="IPR046373">
    <property type="entry name" value="Acyl-CoA_Oxase/DH_mid-dom_sf"/>
</dbReference>
<keyword evidence="13 28" id="KW-0560">Oxidoreductase</keyword>
<dbReference type="EC" id="1.3.8.9" evidence="17"/>
<evidence type="ECO:0000256" key="16">
    <source>
        <dbReference type="ARBA" id="ARBA00023136"/>
    </source>
</evidence>
<comment type="subunit">
    <text evidence="20">Homodimer. Homodimerizes after import into the mitochondrion.</text>
</comment>
<evidence type="ECO:0000256" key="22">
    <source>
        <dbReference type="ARBA" id="ARBA00047916"/>
    </source>
</evidence>
<dbReference type="PANTHER" id="PTHR43884">
    <property type="entry name" value="ACYL-COA DEHYDROGENASE"/>
    <property type="match status" value="1"/>
</dbReference>
<keyword evidence="16" id="KW-0472">Membrane</keyword>
<evidence type="ECO:0000256" key="29">
    <source>
        <dbReference type="SAM" id="MobiDB-lite"/>
    </source>
</evidence>
<dbReference type="InterPro" id="IPR049448">
    <property type="entry name" value="ACAD9/ACADV-like_C"/>
</dbReference>
<evidence type="ECO:0000256" key="21">
    <source>
        <dbReference type="ARBA" id="ARBA00047893"/>
    </source>
</evidence>
<keyword evidence="5" id="KW-0597">Phosphoprotein</keyword>
<dbReference type="GO" id="GO:0005743">
    <property type="term" value="C:mitochondrial inner membrane"/>
    <property type="evidence" value="ECO:0007669"/>
    <property type="project" value="UniProtKB-SubCell"/>
</dbReference>
<comment type="similarity">
    <text evidence="4 28">Belongs to the acyl-CoA dehydrogenase family.</text>
</comment>
<feature type="domain" description="Acyl-CoA dehydrogenase/oxidase N-terminal" evidence="32">
    <location>
        <begin position="104"/>
        <end position="209"/>
    </location>
</feature>
<comment type="cofactor">
    <cofactor evidence="1 28">
        <name>FAD</name>
        <dbReference type="ChEBI" id="CHEBI:57692"/>
    </cofactor>
</comment>
<evidence type="ECO:0000259" key="32">
    <source>
        <dbReference type="Pfam" id="PF02771"/>
    </source>
</evidence>
<evidence type="ECO:0000256" key="8">
    <source>
        <dbReference type="ARBA" id="ARBA00022799"/>
    </source>
</evidence>
<dbReference type="PROSITE" id="PS00073">
    <property type="entry name" value="ACYL_COA_DH_2"/>
    <property type="match status" value="1"/>
</dbReference>
<dbReference type="PANTHER" id="PTHR43884:SF11">
    <property type="entry name" value="VERY LONG-CHAIN SPECIFIC ACYL-COA DEHYDROGENASE, MITOCHONDRIAL"/>
    <property type="match status" value="1"/>
</dbReference>
<dbReference type="InterPro" id="IPR009075">
    <property type="entry name" value="AcylCo_DH/oxidase_C"/>
</dbReference>
<comment type="catalytic activity">
    <reaction evidence="22">
        <text>oxidized [electron-transfer flavoprotein] + hexadecanoyl-CoA + H(+) = (2E)-hexadecenoyl-CoA + reduced [electron-transfer flavoprotein]</text>
        <dbReference type="Rhea" id="RHEA:43448"/>
        <dbReference type="Rhea" id="RHEA-COMP:10685"/>
        <dbReference type="Rhea" id="RHEA-COMP:10686"/>
        <dbReference type="ChEBI" id="CHEBI:15378"/>
        <dbReference type="ChEBI" id="CHEBI:57379"/>
        <dbReference type="ChEBI" id="CHEBI:57692"/>
        <dbReference type="ChEBI" id="CHEBI:58307"/>
        <dbReference type="ChEBI" id="CHEBI:61526"/>
    </reaction>
    <physiologicalReaction direction="left-to-right" evidence="22">
        <dbReference type="Rhea" id="RHEA:43449"/>
    </physiologicalReaction>
</comment>
<keyword evidence="35" id="KW-1185">Reference proteome</keyword>
<evidence type="ECO:0000256" key="28">
    <source>
        <dbReference type="RuleBase" id="RU362125"/>
    </source>
</evidence>
<feature type="compositionally biased region" description="Basic and acidic residues" evidence="29">
    <location>
        <begin position="60"/>
        <end position="70"/>
    </location>
</feature>
<dbReference type="InterPro" id="IPR036250">
    <property type="entry name" value="AcylCo_DH-like_C"/>
</dbReference>
<keyword evidence="10" id="KW-0276">Fatty acid metabolism</keyword>
<dbReference type="Gene3D" id="1.10.540.10">
    <property type="entry name" value="Acyl-CoA dehydrogenase/oxidase, N-terminal domain"/>
    <property type="match status" value="1"/>
</dbReference>
<evidence type="ECO:0000256" key="18">
    <source>
        <dbReference type="ARBA" id="ARBA00040902"/>
    </source>
</evidence>
<dbReference type="InterPro" id="IPR009100">
    <property type="entry name" value="AcylCoA_DH/oxidase_NM_dom_sf"/>
</dbReference>
<dbReference type="EMBL" id="CAJHUB010000769">
    <property type="protein sequence ID" value="CAD7689785.1"/>
    <property type="molecule type" value="Genomic_DNA"/>
</dbReference>
<comment type="caution">
    <text evidence="34">The sequence shown here is derived from an EMBL/GenBank/DDBJ whole genome shotgun (WGS) entry which is preliminary data.</text>
</comment>
<evidence type="ECO:0000256" key="6">
    <source>
        <dbReference type="ARBA" id="ARBA00022630"/>
    </source>
</evidence>
<dbReference type="Pfam" id="PF02770">
    <property type="entry name" value="Acyl-CoA_dh_M"/>
    <property type="match status" value="1"/>
</dbReference>
<evidence type="ECO:0000256" key="17">
    <source>
        <dbReference type="ARBA" id="ARBA00039034"/>
    </source>
</evidence>
<dbReference type="GO" id="GO:0017099">
    <property type="term" value="F:very-long-chain fatty acyl-CoA dehydrogenase activity"/>
    <property type="evidence" value="ECO:0007669"/>
    <property type="project" value="UniProtKB-EC"/>
</dbReference>
<reference evidence="34" key="1">
    <citation type="submission" date="2020-12" db="EMBL/GenBank/DDBJ databases">
        <authorList>
            <consortium name="Molecular Ecology Group"/>
        </authorList>
    </citation>
    <scope>NUCLEOTIDE SEQUENCE</scope>
    <source>
        <strain evidence="34">TBG_1078</strain>
    </source>
</reference>